<dbReference type="SUPFAM" id="SSF58104">
    <property type="entry name" value="Methyl-accepting chemotaxis protein (MCP) signaling domain"/>
    <property type="match status" value="1"/>
</dbReference>
<proteinExistence type="predicted"/>
<dbReference type="Pfam" id="PF00015">
    <property type="entry name" value="MCPsignal"/>
    <property type="match status" value="1"/>
</dbReference>
<dbReference type="Proteomes" id="UP001597296">
    <property type="component" value="Unassembled WGS sequence"/>
</dbReference>
<evidence type="ECO:0000256" key="2">
    <source>
        <dbReference type="PROSITE-ProRule" id="PRU00284"/>
    </source>
</evidence>
<dbReference type="SMART" id="SM00283">
    <property type="entry name" value="MA"/>
    <property type="match status" value="1"/>
</dbReference>
<reference evidence="5" key="1">
    <citation type="journal article" date="2019" name="Int. J. Syst. Evol. Microbiol.">
        <title>The Global Catalogue of Microorganisms (GCM) 10K type strain sequencing project: providing services to taxonomists for standard genome sequencing and annotation.</title>
        <authorList>
            <consortium name="The Broad Institute Genomics Platform"/>
            <consortium name="The Broad Institute Genome Sequencing Center for Infectious Disease"/>
            <person name="Wu L."/>
            <person name="Ma J."/>
        </authorList>
    </citation>
    <scope>NUCLEOTIDE SEQUENCE [LARGE SCALE GENOMIC DNA]</scope>
    <source>
        <strain evidence="5">KCTC 15012</strain>
    </source>
</reference>
<dbReference type="PANTHER" id="PTHR32089">
    <property type="entry name" value="METHYL-ACCEPTING CHEMOTAXIS PROTEIN MCPB"/>
    <property type="match status" value="1"/>
</dbReference>
<keyword evidence="5" id="KW-1185">Reference proteome</keyword>
<dbReference type="EMBL" id="JBHUIY010000029">
    <property type="protein sequence ID" value="MFD2234866.1"/>
    <property type="molecule type" value="Genomic_DNA"/>
</dbReference>
<dbReference type="PANTHER" id="PTHR32089:SF112">
    <property type="entry name" value="LYSOZYME-LIKE PROTEIN-RELATED"/>
    <property type="match status" value="1"/>
</dbReference>
<comment type="caution">
    <text evidence="4">The sequence shown here is derived from an EMBL/GenBank/DDBJ whole genome shotgun (WGS) entry which is preliminary data.</text>
</comment>
<dbReference type="Gene3D" id="1.10.287.950">
    <property type="entry name" value="Methyl-accepting chemotaxis protein"/>
    <property type="match status" value="1"/>
</dbReference>
<accession>A0ABW5CDU1</accession>
<evidence type="ECO:0000313" key="5">
    <source>
        <dbReference type="Proteomes" id="UP001597296"/>
    </source>
</evidence>
<evidence type="ECO:0000259" key="3">
    <source>
        <dbReference type="PROSITE" id="PS50111"/>
    </source>
</evidence>
<evidence type="ECO:0000256" key="1">
    <source>
        <dbReference type="ARBA" id="ARBA00023224"/>
    </source>
</evidence>
<gene>
    <name evidence="4" type="ORF">ACFSNB_13720</name>
</gene>
<evidence type="ECO:0000313" key="4">
    <source>
        <dbReference type="EMBL" id="MFD2234866.1"/>
    </source>
</evidence>
<dbReference type="PROSITE" id="PS50111">
    <property type="entry name" value="CHEMOTAXIS_TRANSDUC_2"/>
    <property type="match status" value="1"/>
</dbReference>
<protein>
    <submittedName>
        <fullName evidence="4">Methyl-accepting chemotaxis protein</fullName>
    </submittedName>
</protein>
<name>A0ABW5CDU1_9PROT</name>
<feature type="domain" description="Methyl-accepting transducer" evidence="3">
    <location>
        <begin position="213"/>
        <end position="297"/>
    </location>
</feature>
<sequence>MRAVPSALDFHRAPAAVGEGADAPARSLRHDWPWVALALATVPGAELALAVLPPLPAGAALALRLLALAAGLVPLLLARRAAPAPAPLRDDALPAAVPAPPAAVGAAEYDPFCCGVCTAEKIRYFGDFSKVMEQETARVIEISSVNAHELMEGLGEVQSGLLRLVDYIASSGTGDQVARMVEQTEAQLAHSQTLISALAAERQRDVQVVQGRVAQVGQVVSHLGSTVDSVRALARQTRMLALNAKIEAVRAGAAGVGFAVVADEVGALSQESDRAAVAIGAGIAQLEQAISDTLTSIVGDRVAKEEEGFAVIAAAMGELSRNLRTLIEHQGETMAQVHRENEAMARPIMRMIGSIQFQDVVKRRLDGLAGCFAEISRGIEAAVIEMSESASMGLEESNALYRARIDGLVRDVLSRLEPPPPETGTQTIELF</sequence>
<dbReference type="InterPro" id="IPR004089">
    <property type="entry name" value="MCPsignal_dom"/>
</dbReference>
<organism evidence="4 5">
    <name type="scientific">Phaeospirillum tilakii</name>
    <dbReference type="NCBI Taxonomy" id="741673"/>
    <lineage>
        <taxon>Bacteria</taxon>
        <taxon>Pseudomonadati</taxon>
        <taxon>Pseudomonadota</taxon>
        <taxon>Alphaproteobacteria</taxon>
        <taxon>Rhodospirillales</taxon>
        <taxon>Rhodospirillaceae</taxon>
        <taxon>Phaeospirillum</taxon>
    </lineage>
</organism>
<keyword evidence="1 2" id="KW-0807">Transducer</keyword>